<dbReference type="EMBL" id="CM007653">
    <property type="protein sequence ID" value="ONI17119.1"/>
    <property type="molecule type" value="Genomic_DNA"/>
</dbReference>
<keyword evidence="2" id="KW-1185">Reference proteome</keyword>
<dbReference type="Gramene" id="ONI17119">
    <property type="protein sequence ID" value="ONI17119"/>
    <property type="gene ID" value="PRUPE_3G138900"/>
</dbReference>
<accession>A0A251Q150</accession>
<dbReference type="EMBL" id="CM007653">
    <property type="protein sequence ID" value="ONI17120.1"/>
    <property type="molecule type" value="Genomic_DNA"/>
</dbReference>
<name>A0A251Q150_PRUPE</name>
<evidence type="ECO:0000313" key="2">
    <source>
        <dbReference type="Proteomes" id="UP000006882"/>
    </source>
</evidence>
<organism evidence="1 2">
    <name type="scientific">Prunus persica</name>
    <name type="common">Peach</name>
    <name type="synonym">Amygdalus persica</name>
    <dbReference type="NCBI Taxonomy" id="3760"/>
    <lineage>
        <taxon>Eukaryota</taxon>
        <taxon>Viridiplantae</taxon>
        <taxon>Streptophyta</taxon>
        <taxon>Embryophyta</taxon>
        <taxon>Tracheophyta</taxon>
        <taxon>Spermatophyta</taxon>
        <taxon>Magnoliopsida</taxon>
        <taxon>eudicotyledons</taxon>
        <taxon>Gunneridae</taxon>
        <taxon>Pentapetalae</taxon>
        <taxon>rosids</taxon>
        <taxon>fabids</taxon>
        <taxon>Rosales</taxon>
        <taxon>Rosaceae</taxon>
        <taxon>Amygdaloideae</taxon>
        <taxon>Amygdaleae</taxon>
        <taxon>Prunus</taxon>
    </lineage>
</organism>
<gene>
    <name evidence="1" type="ORF">PRUPE_3G138900</name>
</gene>
<evidence type="ECO:0000313" key="1">
    <source>
        <dbReference type="EMBL" id="ONI17120.1"/>
    </source>
</evidence>
<dbReference type="Proteomes" id="UP000006882">
    <property type="component" value="Chromosome G3"/>
</dbReference>
<reference evidence="1" key="2">
    <citation type="submission" date="2016-12" db="EMBL/GenBank/DDBJ databases">
        <title>WGS assembly of Prunus persica.</title>
        <authorList>
            <person name="Verde I."/>
            <person name="Jenkins J."/>
            <person name="Dondini L."/>
            <person name="Micali S."/>
            <person name="Pagliarani G."/>
            <person name="Vendramin E."/>
            <person name="Paris R."/>
            <person name="Aramini V."/>
            <person name="Gazza L."/>
            <person name="Rossini L."/>
            <person name="Bassi D."/>
            <person name="Troggio M."/>
            <person name="Shu S."/>
            <person name="Grimwood J.H."/>
            <person name="Tartarini S."/>
            <person name="Dettori M.T."/>
            <person name="Schmutz J."/>
        </authorList>
    </citation>
    <scope>NUCLEOTIDE SEQUENCE</scope>
</reference>
<proteinExistence type="predicted"/>
<dbReference type="AlphaFoldDB" id="A0A251Q150"/>
<sequence length="86" mass="9889">MATYVICHLIYFNYIICYINKRISHKNKKNKQKNKETHLIFRSLPSSSLAPPPSPLLKKTLEIQQSSMMANISLSMGIKVRIQAII</sequence>
<protein>
    <submittedName>
        <fullName evidence="1">Uncharacterized protein</fullName>
    </submittedName>
</protein>
<dbReference type="Gramene" id="ONI17120">
    <property type="protein sequence ID" value="ONI17120"/>
    <property type="gene ID" value="PRUPE_3G138900"/>
</dbReference>
<reference evidence="1 2" key="1">
    <citation type="journal article" date="2013" name="Nat. Genet.">
        <title>The high-quality draft genome of peach (Prunus persica) identifies unique patterns of genetic diversity, domestication and genome evolution.</title>
        <authorList>
            <consortium name="International Peach Genome Initiative"/>
            <person name="Verde I."/>
            <person name="Abbott A.G."/>
            <person name="Scalabrin S."/>
            <person name="Jung S."/>
            <person name="Shu S."/>
            <person name="Marroni F."/>
            <person name="Zhebentyayeva T."/>
            <person name="Dettori M.T."/>
            <person name="Grimwood J."/>
            <person name="Cattonaro F."/>
            <person name="Zuccolo A."/>
            <person name="Rossini L."/>
            <person name="Jenkins J."/>
            <person name="Vendramin E."/>
            <person name="Meisel L.A."/>
            <person name="Decroocq V."/>
            <person name="Sosinski B."/>
            <person name="Prochnik S."/>
            <person name="Mitros T."/>
            <person name="Policriti A."/>
            <person name="Cipriani G."/>
            <person name="Dondini L."/>
            <person name="Ficklin S."/>
            <person name="Goodstein D.M."/>
            <person name="Xuan P."/>
            <person name="Del Fabbro C."/>
            <person name="Aramini V."/>
            <person name="Copetti D."/>
            <person name="Gonzalez S."/>
            <person name="Horner D.S."/>
            <person name="Falchi R."/>
            <person name="Lucas S."/>
            <person name="Mica E."/>
            <person name="Maldonado J."/>
            <person name="Lazzari B."/>
            <person name="Bielenberg D."/>
            <person name="Pirona R."/>
            <person name="Miculan M."/>
            <person name="Barakat A."/>
            <person name="Testolin R."/>
            <person name="Stella A."/>
            <person name="Tartarini S."/>
            <person name="Tonutti P."/>
            <person name="Arus P."/>
            <person name="Orellana A."/>
            <person name="Wells C."/>
            <person name="Main D."/>
            <person name="Vizzotto G."/>
            <person name="Silva H."/>
            <person name="Salamini F."/>
            <person name="Schmutz J."/>
            <person name="Morgante M."/>
            <person name="Rokhsar D.S."/>
        </authorList>
    </citation>
    <scope>NUCLEOTIDE SEQUENCE [LARGE SCALE GENOMIC DNA]</scope>
    <source>
        <strain evidence="2">cv. Nemared</strain>
    </source>
</reference>